<dbReference type="SUPFAM" id="SSF47384">
    <property type="entry name" value="Homodimeric domain of signal transducing histidine kinase"/>
    <property type="match status" value="1"/>
</dbReference>
<dbReference type="SUPFAM" id="SSF158472">
    <property type="entry name" value="HAMP domain-like"/>
    <property type="match status" value="1"/>
</dbReference>
<dbReference type="CDD" id="cd06225">
    <property type="entry name" value="HAMP"/>
    <property type="match status" value="1"/>
</dbReference>
<dbReference type="PROSITE" id="PS50885">
    <property type="entry name" value="HAMP"/>
    <property type="match status" value="1"/>
</dbReference>
<reference evidence="14 15" key="1">
    <citation type="submission" date="2019-02" db="EMBL/GenBank/DDBJ databases">
        <title>Genomic Encyclopedia of Type Strains, Phase IV (KMG-IV): sequencing the most valuable type-strain genomes for metagenomic binning, comparative biology and taxonomic classification.</title>
        <authorList>
            <person name="Goeker M."/>
        </authorList>
    </citation>
    <scope>NUCLEOTIDE SEQUENCE [LARGE SCALE GENOMIC DNA]</scope>
    <source>
        <strain evidence="14 15">DSM 18116</strain>
    </source>
</reference>
<dbReference type="InterPro" id="IPR050428">
    <property type="entry name" value="TCS_sensor_his_kinase"/>
</dbReference>
<dbReference type="GO" id="GO:0005886">
    <property type="term" value="C:plasma membrane"/>
    <property type="evidence" value="ECO:0007669"/>
    <property type="project" value="TreeGrafter"/>
</dbReference>
<dbReference type="SMART" id="SM00388">
    <property type="entry name" value="HisKA"/>
    <property type="match status" value="1"/>
</dbReference>
<dbReference type="Gene3D" id="6.10.340.10">
    <property type="match status" value="1"/>
</dbReference>
<evidence type="ECO:0000256" key="4">
    <source>
        <dbReference type="ARBA" id="ARBA00022553"/>
    </source>
</evidence>
<dbReference type="InterPro" id="IPR003661">
    <property type="entry name" value="HisK_dim/P_dom"/>
</dbReference>
<dbReference type="InterPro" id="IPR036097">
    <property type="entry name" value="HisK_dim/P_sf"/>
</dbReference>
<feature type="domain" description="HAMP" evidence="13">
    <location>
        <begin position="180"/>
        <end position="233"/>
    </location>
</feature>
<dbReference type="Proteomes" id="UP000293874">
    <property type="component" value="Unassembled WGS sequence"/>
</dbReference>
<comment type="subcellular location">
    <subcellularLocation>
        <location evidence="2">Membrane</location>
    </subcellularLocation>
</comment>
<evidence type="ECO:0000256" key="8">
    <source>
        <dbReference type="ARBA" id="ARBA00022989"/>
    </source>
</evidence>
<dbReference type="SUPFAM" id="SSF55874">
    <property type="entry name" value="ATPase domain of HSP90 chaperone/DNA topoisomerase II/histidine kinase"/>
    <property type="match status" value="1"/>
</dbReference>
<feature type="domain" description="Histidine kinase" evidence="12">
    <location>
        <begin position="241"/>
        <end position="458"/>
    </location>
</feature>
<sequence length="462" mass="52174">MKIKYKITALFALLATAIMLLSSVSVYYFTSSDRAEAFKRRLKGRANNNAQIYSIFGDSSIKLLAQIDSGSVSTLPRKSVVIFDYLENQLYTFNATGETTPEVDKTVLERARMDEDVYFKVKGREAIAFHHTDARNRIVIVVAAYDEDGWARLVQLRHILFLGLLIGIAIALIGGWVFSVQLVRPLSMIIQEVKDISSQNLSHRLEAGSGHDELHQLANTFNELLNRLQESFMIQRRFISNASHELSTPLTSISSQLEVTLHKDRNIEEYKQVMLSIREDVKQMQQLTKSLLEIAKTGSQGTIELVEVRIDEVMFKVMGDVQKISPDYKVELHFEDIPEDDREFLVFGNSDLLYSAIKNFVENGCKYSQDHTSWVDLSFQSGQIIIRVKNQGDVIAEEEIEHIFQPFYRTNSAATRTKGFGLGLALAKRIIGLHKGAINVQSDIVAGTVFTIVLPSIKAFSR</sequence>
<evidence type="ECO:0000256" key="6">
    <source>
        <dbReference type="ARBA" id="ARBA00022692"/>
    </source>
</evidence>
<dbReference type="PRINTS" id="PR00344">
    <property type="entry name" value="BCTRLSENSOR"/>
</dbReference>
<keyword evidence="8 11" id="KW-1133">Transmembrane helix</keyword>
<dbReference type="Gene3D" id="3.30.565.10">
    <property type="entry name" value="Histidine kinase-like ATPase, C-terminal domain"/>
    <property type="match status" value="1"/>
</dbReference>
<evidence type="ECO:0000256" key="5">
    <source>
        <dbReference type="ARBA" id="ARBA00022679"/>
    </source>
</evidence>
<keyword evidence="10 11" id="KW-0472">Membrane</keyword>
<organism evidence="14 15">
    <name type="scientific">Pseudobacter ginsenosidimutans</name>
    <dbReference type="NCBI Taxonomy" id="661488"/>
    <lineage>
        <taxon>Bacteria</taxon>
        <taxon>Pseudomonadati</taxon>
        <taxon>Bacteroidota</taxon>
        <taxon>Chitinophagia</taxon>
        <taxon>Chitinophagales</taxon>
        <taxon>Chitinophagaceae</taxon>
        <taxon>Pseudobacter</taxon>
    </lineage>
</organism>
<dbReference type="InterPro" id="IPR003660">
    <property type="entry name" value="HAMP_dom"/>
</dbReference>
<dbReference type="InterPro" id="IPR003594">
    <property type="entry name" value="HATPase_dom"/>
</dbReference>
<dbReference type="GO" id="GO:0000155">
    <property type="term" value="F:phosphorelay sensor kinase activity"/>
    <property type="evidence" value="ECO:0007669"/>
    <property type="project" value="InterPro"/>
</dbReference>
<dbReference type="Gene3D" id="1.10.287.130">
    <property type="match status" value="1"/>
</dbReference>
<gene>
    <name evidence="14" type="ORF">EV199_3334</name>
</gene>
<keyword evidence="7 14" id="KW-0418">Kinase</keyword>
<evidence type="ECO:0000256" key="10">
    <source>
        <dbReference type="ARBA" id="ARBA00023136"/>
    </source>
</evidence>
<feature type="transmembrane region" description="Helical" evidence="11">
    <location>
        <begin position="6"/>
        <end position="30"/>
    </location>
</feature>
<dbReference type="OrthoDB" id="594725at2"/>
<dbReference type="EC" id="2.7.13.3" evidence="3"/>
<dbReference type="InterPro" id="IPR036890">
    <property type="entry name" value="HATPase_C_sf"/>
</dbReference>
<evidence type="ECO:0000313" key="14">
    <source>
        <dbReference type="EMBL" id="RZS71431.1"/>
    </source>
</evidence>
<dbReference type="RefSeq" id="WP_130541937.1">
    <property type="nucleotide sequence ID" value="NZ_CP042431.1"/>
</dbReference>
<evidence type="ECO:0000259" key="13">
    <source>
        <dbReference type="PROSITE" id="PS50885"/>
    </source>
</evidence>
<dbReference type="Pfam" id="PF00512">
    <property type="entry name" value="HisKA"/>
    <property type="match status" value="1"/>
</dbReference>
<evidence type="ECO:0000256" key="1">
    <source>
        <dbReference type="ARBA" id="ARBA00000085"/>
    </source>
</evidence>
<dbReference type="InterPro" id="IPR005467">
    <property type="entry name" value="His_kinase_dom"/>
</dbReference>
<dbReference type="CDD" id="cd00082">
    <property type="entry name" value="HisKA"/>
    <property type="match status" value="1"/>
</dbReference>
<name>A0A4V2F0V3_9BACT</name>
<dbReference type="PANTHER" id="PTHR45436">
    <property type="entry name" value="SENSOR HISTIDINE KINASE YKOH"/>
    <property type="match status" value="1"/>
</dbReference>
<keyword evidence="4" id="KW-0597">Phosphoprotein</keyword>
<keyword evidence="6 11" id="KW-0812">Transmembrane</keyword>
<dbReference type="InterPro" id="IPR004358">
    <property type="entry name" value="Sig_transdc_His_kin-like_C"/>
</dbReference>
<dbReference type="SMART" id="SM00304">
    <property type="entry name" value="HAMP"/>
    <property type="match status" value="1"/>
</dbReference>
<comment type="catalytic activity">
    <reaction evidence="1">
        <text>ATP + protein L-histidine = ADP + protein N-phospho-L-histidine.</text>
        <dbReference type="EC" id="2.7.13.3"/>
    </reaction>
</comment>
<comment type="caution">
    <text evidence="14">The sequence shown here is derived from an EMBL/GenBank/DDBJ whole genome shotgun (WGS) entry which is preliminary data.</text>
</comment>
<evidence type="ECO:0000256" key="11">
    <source>
        <dbReference type="SAM" id="Phobius"/>
    </source>
</evidence>
<evidence type="ECO:0000256" key="3">
    <source>
        <dbReference type="ARBA" id="ARBA00012438"/>
    </source>
</evidence>
<dbReference type="AlphaFoldDB" id="A0A4V2F0V3"/>
<keyword evidence="15" id="KW-1185">Reference proteome</keyword>
<evidence type="ECO:0000259" key="12">
    <source>
        <dbReference type="PROSITE" id="PS50109"/>
    </source>
</evidence>
<evidence type="ECO:0000256" key="7">
    <source>
        <dbReference type="ARBA" id="ARBA00022777"/>
    </source>
</evidence>
<evidence type="ECO:0000256" key="9">
    <source>
        <dbReference type="ARBA" id="ARBA00023012"/>
    </source>
</evidence>
<keyword evidence="9" id="KW-0902">Two-component regulatory system</keyword>
<keyword evidence="5" id="KW-0808">Transferase</keyword>
<evidence type="ECO:0000313" key="15">
    <source>
        <dbReference type="Proteomes" id="UP000293874"/>
    </source>
</evidence>
<evidence type="ECO:0000256" key="2">
    <source>
        <dbReference type="ARBA" id="ARBA00004370"/>
    </source>
</evidence>
<dbReference type="Pfam" id="PF00672">
    <property type="entry name" value="HAMP"/>
    <property type="match status" value="1"/>
</dbReference>
<dbReference type="PANTHER" id="PTHR45436:SF5">
    <property type="entry name" value="SENSOR HISTIDINE KINASE TRCS"/>
    <property type="match status" value="1"/>
</dbReference>
<dbReference type="EMBL" id="SGXA01000002">
    <property type="protein sequence ID" value="RZS71431.1"/>
    <property type="molecule type" value="Genomic_DNA"/>
</dbReference>
<feature type="transmembrane region" description="Helical" evidence="11">
    <location>
        <begin position="159"/>
        <end position="178"/>
    </location>
</feature>
<dbReference type="SMART" id="SM00387">
    <property type="entry name" value="HATPase_c"/>
    <property type="match status" value="1"/>
</dbReference>
<accession>A0A4V2F0V3</accession>
<protein>
    <recommendedName>
        <fullName evidence="3">histidine kinase</fullName>
        <ecNumber evidence="3">2.7.13.3</ecNumber>
    </recommendedName>
</protein>
<proteinExistence type="predicted"/>
<dbReference type="Pfam" id="PF02518">
    <property type="entry name" value="HATPase_c"/>
    <property type="match status" value="1"/>
</dbReference>
<dbReference type="PROSITE" id="PS50109">
    <property type="entry name" value="HIS_KIN"/>
    <property type="match status" value="1"/>
</dbReference>